<dbReference type="EMBL" id="CM055096">
    <property type="protein sequence ID" value="KAJ7556734.1"/>
    <property type="molecule type" value="Genomic_DNA"/>
</dbReference>
<accession>A0ACC2DRA5</accession>
<comment type="caution">
    <text evidence="1">The sequence shown here is derived from an EMBL/GenBank/DDBJ whole genome shotgun (WGS) entry which is preliminary data.</text>
</comment>
<name>A0ACC2DRA5_DIPCM</name>
<sequence length="189" mass="21262">MNTEDKPRYLLDSVGRDLSNSQSEMIGSCRNVNKIQKNPQALKSTDFFKDDNEGNNILETGINKGKNSVWEDVSSLGNLECAENGDVNFDEFRTLSKRWRSAFPIDWLVEDETTIYSSPCLLLVCVCLPGPPRNTSSSAPRSLQHLLATRALLHHDLFSRCERMRLSQQRDRNAALSQCLSKSAVPATR</sequence>
<organism evidence="1 2">
    <name type="scientific">Diphasiastrum complanatum</name>
    <name type="common">Issler's clubmoss</name>
    <name type="synonym">Lycopodium complanatum</name>
    <dbReference type="NCBI Taxonomy" id="34168"/>
    <lineage>
        <taxon>Eukaryota</taxon>
        <taxon>Viridiplantae</taxon>
        <taxon>Streptophyta</taxon>
        <taxon>Embryophyta</taxon>
        <taxon>Tracheophyta</taxon>
        <taxon>Lycopodiopsida</taxon>
        <taxon>Lycopodiales</taxon>
        <taxon>Lycopodiaceae</taxon>
        <taxon>Lycopodioideae</taxon>
        <taxon>Diphasiastrum</taxon>
    </lineage>
</organism>
<protein>
    <submittedName>
        <fullName evidence="1">Uncharacterized protein</fullName>
    </submittedName>
</protein>
<evidence type="ECO:0000313" key="2">
    <source>
        <dbReference type="Proteomes" id="UP001162992"/>
    </source>
</evidence>
<proteinExistence type="predicted"/>
<evidence type="ECO:0000313" key="1">
    <source>
        <dbReference type="EMBL" id="KAJ7556734.1"/>
    </source>
</evidence>
<gene>
    <name evidence="1" type="ORF">O6H91_05G095900</name>
</gene>
<keyword evidence="2" id="KW-1185">Reference proteome</keyword>
<dbReference type="Proteomes" id="UP001162992">
    <property type="component" value="Chromosome 5"/>
</dbReference>
<reference evidence="2" key="1">
    <citation type="journal article" date="2024" name="Proc. Natl. Acad. Sci. U.S.A.">
        <title>Extraordinary preservation of gene collinearity over three hundred million years revealed in homosporous lycophytes.</title>
        <authorList>
            <person name="Li C."/>
            <person name="Wickell D."/>
            <person name="Kuo L.Y."/>
            <person name="Chen X."/>
            <person name="Nie B."/>
            <person name="Liao X."/>
            <person name="Peng D."/>
            <person name="Ji J."/>
            <person name="Jenkins J."/>
            <person name="Williams M."/>
            <person name="Shu S."/>
            <person name="Plott C."/>
            <person name="Barry K."/>
            <person name="Rajasekar S."/>
            <person name="Grimwood J."/>
            <person name="Han X."/>
            <person name="Sun S."/>
            <person name="Hou Z."/>
            <person name="He W."/>
            <person name="Dai G."/>
            <person name="Sun C."/>
            <person name="Schmutz J."/>
            <person name="Leebens-Mack J.H."/>
            <person name="Li F.W."/>
            <person name="Wang L."/>
        </authorList>
    </citation>
    <scope>NUCLEOTIDE SEQUENCE [LARGE SCALE GENOMIC DNA]</scope>
    <source>
        <strain evidence="2">cv. PW_Plant_1</strain>
    </source>
</reference>